<keyword evidence="3 11" id="KW-0227">DNA damage</keyword>
<dbReference type="EMBL" id="JAENHO010000004">
    <property type="protein sequence ID" value="MBL7255804.1"/>
    <property type="molecule type" value="Genomic_DNA"/>
</dbReference>
<keyword evidence="15" id="KW-1185">Reference proteome</keyword>
<dbReference type="PANTHER" id="PTHR43788">
    <property type="entry name" value="DNA2/NAM7 HELICASE FAMILY MEMBER"/>
    <property type="match status" value="1"/>
</dbReference>
<dbReference type="Pfam" id="PF21185">
    <property type="entry name" value="RecD_N"/>
    <property type="match status" value="1"/>
</dbReference>
<keyword evidence="6 11" id="KW-0269">Exonuclease</keyword>
<comment type="caution">
    <text evidence="14">The sequence shown here is derived from an EMBL/GenBank/DDBJ whole genome shotgun (WGS) entry which is preliminary data.</text>
</comment>
<dbReference type="CDD" id="cd18809">
    <property type="entry name" value="SF1_C_RecD"/>
    <property type="match status" value="1"/>
</dbReference>
<evidence type="ECO:0000256" key="3">
    <source>
        <dbReference type="ARBA" id="ARBA00022763"/>
    </source>
</evidence>
<dbReference type="InterPro" id="IPR041851">
    <property type="entry name" value="RecD_N_sf"/>
</dbReference>
<dbReference type="RefSeq" id="WP_202992309.1">
    <property type="nucleotide sequence ID" value="NZ_JAENHO010000004.1"/>
</dbReference>
<evidence type="ECO:0000259" key="12">
    <source>
        <dbReference type="Pfam" id="PF13538"/>
    </source>
</evidence>
<evidence type="ECO:0000256" key="9">
    <source>
        <dbReference type="ARBA" id="ARBA00023204"/>
    </source>
</evidence>
<evidence type="ECO:0000313" key="14">
    <source>
        <dbReference type="EMBL" id="MBL7255804.1"/>
    </source>
</evidence>
<evidence type="ECO:0000256" key="8">
    <source>
        <dbReference type="ARBA" id="ARBA00023125"/>
    </source>
</evidence>
<comment type="miscellaneous">
    <text evidence="11">In the RecBCD complex, RecB has a slow 3'-5' helicase, an exonuclease activity and loads RecA onto ssDNA, RecD has a fast 5'-3' helicase activity, while RecC stimulates the ATPase and processivity of the RecB helicase and contributes to recognition of the Chi site.</text>
</comment>
<dbReference type="InterPro" id="IPR027417">
    <property type="entry name" value="P-loop_NTPase"/>
</dbReference>
<keyword evidence="10 11" id="KW-0413">Isomerase</keyword>
<comment type="catalytic activity">
    <reaction evidence="11">
        <text>ATP + H2O = ADP + phosphate + H(+)</text>
        <dbReference type="Rhea" id="RHEA:13065"/>
        <dbReference type="ChEBI" id="CHEBI:15377"/>
        <dbReference type="ChEBI" id="CHEBI:15378"/>
        <dbReference type="ChEBI" id="CHEBI:30616"/>
        <dbReference type="ChEBI" id="CHEBI:43474"/>
        <dbReference type="ChEBI" id="CHEBI:456216"/>
        <dbReference type="EC" id="5.6.2.3"/>
    </reaction>
</comment>
<dbReference type="InterPro" id="IPR027785">
    <property type="entry name" value="UvrD-like_helicase_C"/>
</dbReference>
<feature type="binding site" evidence="11">
    <location>
        <begin position="180"/>
        <end position="187"/>
    </location>
    <ligand>
        <name>ATP</name>
        <dbReference type="ChEBI" id="CHEBI:30616"/>
    </ligand>
</feature>
<dbReference type="InterPro" id="IPR006344">
    <property type="entry name" value="RecD"/>
</dbReference>
<comment type="similarity">
    <text evidence="11">Belongs to the RecD family.</text>
</comment>
<name>A0ABS1VM53_9ACTN</name>
<evidence type="ECO:0000256" key="11">
    <source>
        <dbReference type="HAMAP-Rule" id="MF_01487"/>
    </source>
</evidence>
<evidence type="ECO:0000313" key="15">
    <source>
        <dbReference type="Proteomes" id="UP000598996"/>
    </source>
</evidence>
<dbReference type="HAMAP" id="MF_01487">
    <property type="entry name" value="RecD"/>
    <property type="match status" value="1"/>
</dbReference>
<dbReference type="Proteomes" id="UP000598996">
    <property type="component" value="Unassembled WGS sequence"/>
</dbReference>
<dbReference type="InterPro" id="IPR050534">
    <property type="entry name" value="Coronavir_polyprotein_1ab"/>
</dbReference>
<feature type="domain" description="UvrD-like helicase C-terminal" evidence="12">
    <location>
        <begin position="507"/>
        <end position="554"/>
    </location>
</feature>
<dbReference type="Pfam" id="PF13538">
    <property type="entry name" value="UvrD_C_2"/>
    <property type="match status" value="1"/>
</dbReference>
<dbReference type="CDD" id="cd17933">
    <property type="entry name" value="DEXSc_RecD-like"/>
    <property type="match status" value="1"/>
</dbReference>
<dbReference type="PANTHER" id="PTHR43788:SF6">
    <property type="entry name" value="DNA HELICASE B"/>
    <property type="match status" value="1"/>
</dbReference>
<evidence type="ECO:0000256" key="2">
    <source>
        <dbReference type="ARBA" id="ARBA00022741"/>
    </source>
</evidence>
<evidence type="ECO:0000256" key="10">
    <source>
        <dbReference type="ARBA" id="ARBA00023235"/>
    </source>
</evidence>
<accession>A0ABS1VM53</accession>
<evidence type="ECO:0000256" key="6">
    <source>
        <dbReference type="ARBA" id="ARBA00022839"/>
    </source>
</evidence>
<feature type="domain" description="RecBCD enzyme subunit RecD N-terminal" evidence="13">
    <location>
        <begin position="21"/>
        <end position="117"/>
    </location>
</feature>
<keyword evidence="9 11" id="KW-0234">DNA repair</keyword>
<evidence type="ECO:0000259" key="13">
    <source>
        <dbReference type="Pfam" id="PF21185"/>
    </source>
</evidence>
<keyword evidence="5 11" id="KW-0347">Helicase</keyword>
<reference evidence="14 15" key="1">
    <citation type="submission" date="2021-01" db="EMBL/GenBank/DDBJ databases">
        <title>Actinoplanes sp. nov. LDG1-01 isolated from lichen.</title>
        <authorList>
            <person name="Saeng-In P."/>
            <person name="Phongsopitanun W."/>
            <person name="Kanchanasin P."/>
            <person name="Yuki M."/>
            <person name="Kudo T."/>
            <person name="Ohkuma M."/>
            <person name="Tanasupawat S."/>
        </authorList>
    </citation>
    <scope>NUCLEOTIDE SEQUENCE [LARGE SCALE GENOMIC DNA]</scope>
    <source>
        <strain evidence="14 15">LDG1-01</strain>
    </source>
</reference>
<dbReference type="NCBIfam" id="TIGR01447">
    <property type="entry name" value="recD"/>
    <property type="match status" value="1"/>
</dbReference>
<keyword evidence="8 11" id="KW-0238">DNA-binding</keyword>
<evidence type="ECO:0000256" key="5">
    <source>
        <dbReference type="ARBA" id="ARBA00022806"/>
    </source>
</evidence>
<keyword evidence="1 11" id="KW-0540">Nuclease</keyword>
<dbReference type="SUPFAM" id="SSF52540">
    <property type="entry name" value="P-loop containing nucleoside triphosphate hydrolases"/>
    <property type="match status" value="1"/>
</dbReference>
<comment type="subunit">
    <text evidence="11">Heterotrimer of RecB, RecC and RecD. All subunits contribute to DNA-binding.</text>
</comment>
<dbReference type="InterPro" id="IPR049550">
    <property type="entry name" value="RecD_N"/>
</dbReference>
<dbReference type="GO" id="GO:0008854">
    <property type="term" value="F:exodeoxyribonuclease V activity"/>
    <property type="evidence" value="ECO:0007669"/>
    <property type="project" value="UniProtKB-EC"/>
</dbReference>
<evidence type="ECO:0000256" key="7">
    <source>
        <dbReference type="ARBA" id="ARBA00022840"/>
    </source>
</evidence>
<dbReference type="EC" id="5.6.2.3" evidence="11"/>
<keyword evidence="2 11" id="KW-0547">Nucleotide-binding</keyword>
<sequence length="583" mass="61487">MTVTVERALHATGLLAVFNAAGVLTLADVHIAQRVAVLGGETDENVHLAIALTVRALRMGSVCVELATARSTTAADEGVDVSTLPWPSPEAWHDACARSPVVGVPGRPLRLVNGLLYLDRYWREEELVRRQLQSRAAAPPLPVSLPALENDLDRLFESGAGKQRLAAAVCALRRVTVLAGGPGTGKTTTIARMLAVLCAQSSAPPRIALAAPTGKAAARLEEAVRSVTGLGLPPLEASTLHRLLGRRPGSRTRFKHHRAHRLPYDVVVVDETSMVSLTMTARLIEAVRPDARLILVGDPDQLASVEAGAVLGDIVAADGCPEPALAAALESLGSPADVVNGVVTLDRTWRFGGDIARLATAVRAGDADAVVSLLRSGSSQVEFVESADCPELRAEVLAALAQVASAAAAGDAPAALKALEAHRLLCAHRHGPYGVARWTNEIEQWLPADHPADLRPLLITANDYDNHLYNGDTGVVIQTPQGLRAAFARGGETVLIPPSRLSEAQPLYAMTVHRSQGSQFDRVSLVLPPATSPLLTRELFYTAVTRAQSGLRIVGSEDAVRAAVTRPIARASGLRESLGVPAV</sequence>
<gene>
    <name evidence="11 14" type="primary">recD</name>
    <name evidence="14" type="ORF">JKJ07_15990</name>
</gene>
<dbReference type="Pfam" id="PF13245">
    <property type="entry name" value="AAA_19"/>
    <property type="match status" value="1"/>
</dbReference>
<evidence type="ECO:0000256" key="1">
    <source>
        <dbReference type="ARBA" id="ARBA00022722"/>
    </source>
</evidence>
<evidence type="ECO:0000256" key="4">
    <source>
        <dbReference type="ARBA" id="ARBA00022801"/>
    </source>
</evidence>
<keyword evidence="7 11" id="KW-0067">ATP-binding</keyword>
<dbReference type="Gene3D" id="3.40.50.300">
    <property type="entry name" value="P-loop containing nucleotide triphosphate hydrolases"/>
    <property type="match status" value="3"/>
</dbReference>
<keyword evidence="4 11" id="KW-0378">Hydrolase</keyword>
<organism evidence="14 15">
    <name type="scientific">Paractinoplanes lichenicola</name>
    <dbReference type="NCBI Taxonomy" id="2802976"/>
    <lineage>
        <taxon>Bacteria</taxon>
        <taxon>Bacillati</taxon>
        <taxon>Actinomycetota</taxon>
        <taxon>Actinomycetes</taxon>
        <taxon>Micromonosporales</taxon>
        <taxon>Micromonosporaceae</taxon>
        <taxon>Paractinoplanes</taxon>
    </lineage>
</organism>
<proteinExistence type="inferred from homology"/>
<comment type="function">
    <text evidence="11">A helicase/nuclease that prepares dsDNA breaks (DSB) for recombinational DNA repair. Binds to DSBs and unwinds DNA via a highly rapid and processive ATP-dependent bidirectional helicase activity. Unwinds dsDNA until it encounters a Chi (crossover hotspot instigator) sequence from the 3' direction. Cuts ssDNA a few nucleotides 3' to the Chi site. The properties and activities of the enzyme are changed at Chi. The Chi-altered holoenzyme produces a long 3'-ssDNA overhang and facilitates RecA-binding to the ssDNA for homologous DNA recombination and repair. Holoenzyme degrades any linearized DNA that is unable to undergo homologous recombination. In the holoenzyme this subunit has ssDNA-dependent ATPase and 5'-3' helicase activity. When added to pre-assembled RecBC greatly stimulates nuclease activity and augments holoenzyme processivity. Negatively regulates the RecA-loading ability of RecBCD.</text>
</comment>
<protein>
    <recommendedName>
        <fullName evidence="11">RecBCD enzyme subunit RecD</fullName>
        <ecNumber evidence="11">5.6.2.3</ecNumber>
    </recommendedName>
    <alternativeName>
        <fullName evidence="11">DNA 5'-3' helicase subunit RecD</fullName>
    </alternativeName>
    <alternativeName>
        <fullName evidence="11">Exonuclease V subunit RecD</fullName>
        <shortName evidence="11">ExoV subunit RecD</shortName>
    </alternativeName>
    <alternativeName>
        <fullName evidence="11">Helicase/nuclease RecBCD subunit RecD</fullName>
    </alternativeName>
</protein>
<dbReference type="Gene3D" id="1.10.10.1020">
    <property type="entry name" value="RecBCD complex, subunit RecD, N-terminal domain"/>
    <property type="match status" value="1"/>
</dbReference>